<dbReference type="Gene3D" id="3.40.1480.10">
    <property type="entry name" value="MOFRL domain"/>
    <property type="match status" value="1"/>
</dbReference>
<dbReference type="PANTHER" id="PTHR12227">
    <property type="entry name" value="GLYCERATE KINASE"/>
    <property type="match status" value="1"/>
</dbReference>
<dbReference type="InterPro" id="IPR039760">
    <property type="entry name" value="MOFRL_protein"/>
</dbReference>
<sequence>MAPYLKSLFGHAVAMAQPSLAVKENLPAKPKGKTIVIGAGKASAQMARAFERAWDGPISGLVVTRYGYAEACECIEIVEAAHPVPDEAGYLAARRIMEQVSGLGRDDLVVALISGGGSSLLPAPAAGMSLADEQAINQALLASGAPISVMNLVRNQFSTIKGGRLAIQAAPATVATLVVSDVPGDDPAVVASGPTLAQSGDRALARKYVDLYKLKLPAAAAHLLAGEDNLAPRSDDPRFANNSVRTIASAALSLSTAAALVRQRGIEAAILSDSIEGEARDVAQVHAAMAREVSMRNQPFAKPVVLLSGGETTVTLRGKGRGGRNGEFLLALAIGLDGTSGITALAADTDGIDGSEDNAGAFVDGTSANRMRAVGIDPLAALANNDAYSAFAAIGDLLITGPTGTNVNDFRAIIIR</sequence>
<organism evidence="3 4">
    <name type="scientific">Devosia algicola</name>
    <dbReference type="NCBI Taxonomy" id="3026418"/>
    <lineage>
        <taxon>Bacteria</taxon>
        <taxon>Pseudomonadati</taxon>
        <taxon>Pseudomonadota</taxon>
        <taxon>Alphaproteobacteria</taxon>
        <taxon>Hyphomicrobiales</taxon>
        <taxon>Devosiaceae</taxon>
        <taxon>Devosia</taxon>
    </lineage>
</organism>
<dbReference type="GO" id="GO:0016301">
    <property type="term" value="F:kinase activity"/>
    <property type="evidence" value="ECO:0007669"/>
    <property type="project" value="UniProtKB-KW"/>
</dbReference>
<accession>A0ABY7YSV8</accession>
<protein>
    <submittedName>
        <fullName evidence="3">Glycerate kinase</fullName>
    </submittedName>
</protein>
<proteinExistence type="predicted"/>
<dbReference type="EMBL" id="CP118246">
    <property type="protein sequence ID" value="WDR04339.1"/>
    <property type="molecule type" value="Genomic_DNA"/>
</dbReference>
<dbReference type="Proteomes" id="UP001220530">
    <property type="component" value="Chromosome"/>
</dbReference>
<feature type="domain" description="MOFRL" evidence="1">
    <location>
        <begin position="304"/>
        <end position="409"/>
    </location>
</feature>
<gene>
    <name evidence="3" type="ORF">PSQ19_16000</name>
</gene>
<keyword evidence="3" id="KW-0418">Kinase</keyword>
<dbReference type="InterPro" id="IPR038614">
    <property type="entry name" value="GK_N_sf"/>
</dbReference>
<keyword evidence="4" id="KW-1185">Reference proteome</keyword>
<dbReference type="Pfam" id="PF13660">
    <property type="entry name" value="DUF4147"/>
    <property type="match status" value="1"/>
</dbReference>
<dbReference type="PANTHER" id="PTHR12227:SF0">
    <property type="entry name" value="GLYCERATE KINASE"/>
    <property type="match status" value="1"/>
</dbReference>
<dbReference type="SUPFAM" id="SSF82544">
    <property type="entry name" value="GckA/TtuD-like"/>
    <property type="match status" value="1"/>
</dbReference>
<dbReference type="Pfam" id="PF05161">
    <property type="entry name" value="MOFRL"/>
    <property type="match status" value="1"/>
</dbReference>
<evidence type="ECO:0000313" key="4">
    <source>
        <dbReference type="Proteomes" id="UP001220530"/>
    </source>
</evidence>
<evidence type="ECO:0000259" key="1">
    <source>
        <dbReference type="Pfam" id="PF05161"/>
    </source>
</evidence>
<evidence type="ECO:0000259" key="2">
    <source>
        <dbReference type="Pfam" id="PF13660"/>
    </source>
</evidence>
<reference evidence="3 4" key="1">
    <citation type="submission" date="2023-02" db="EMBL/GenBank/DDBJ databases">
        <title>Devosia algicola sp. nov., isolated from the phycosphere of marine algae.</title>
        <authorList>
            <person name="Kim J.M."/>
            <person name="Lee J.K."/>
            <person name="Choi B.J."/>
            <person name="Bayburt H."/>
            <person name="Jeon C.O."/>
        </authorList>
    </citation>
    <scope>NUCLEOTIDE SEQUENCE [LARGE SCALE GENOMIC DNA]</scope>
    <source>
        <strain evidence="3 4">G20-9</strain>
    </source>
</reference>
<dbReference type="Gene3D" id="3.40.50.10180">
    <property type="entry name" value="Glycerate kinase, MOFRL-like N-terminal domain"/>
    <property type="match status" value="1"/>
</dbReference>
<feature type="domain" description="MOFRL-associated" evidence="2">
    <location>
        <begin position="5"/>
        <end position="224"/>
    </location>
</feature>
<name>A0ABY7YSV8_9HYPH</name>
<evidence type="ECO:0000313" key="3">
    <source>
        <dbReference type="EMBL" id="WDR04339.1"/>
    </source>
</evidence>
<dbReference type="InterPro" id="IPR037035">
    <property type="entry name" value="GK-like_C_sf"/>
</dbReference>
<dbReference type="InterPro" id="IPR025286">
    <property type="entry name" value="MOFRL_assoc_dom"/>
</dbReference>
<keyword evidence="3" id="KW-0808">Transferase</keyword>
<dbReference type="InterPro" id="IPR007835">
    <property type="entry name" value="MOFRL"/>
</dbReference>